<evidence type="ECO:0000256" key="5">
    <source>
        <dbReference type="ARBA" id="ARBA00022989"/>
    </source>
</evidence>
<proteinExistence type="inferred from homology"/>
<reference evidence="8 9" key="1">
    <citation type="submission" date="2016-03" db="EMBL/GenBank/DDBJ databases">
        <title>Whole genome sequencing of Grifola frondosa 9006-11.</title>
        <authorList>
            <person name="Min B."/>
            <person name="Park H."/>
            <person name="Kim J.-G."/>
            <person name="Cho H."/>
            <person name="Oh Y.-L."/>
            <person name="Kong W.-S."/>
            <person name="Choi I.-G."/>
        </authorList>
    </citation>
    <scope>NUCLEOTIDE SEQUENCE [LARGE SCALE GENOMIC DNA]</scope>
    <source>
        <strain evidence="8 9">9006-11</strain>
    </source>
</reference>
<evidence type="ECO:0000313" key="9">
    <source>
        <dbReference type="Proteomes" id="UP000092993"/>
    </source>
</evidence>
<dbReference type="GO" id="GO:0005886">
    <property type="term" value="C:plasma membrane"/>
    <property type="evidence" value="ECO:0007669"/>
    <property type="project" value="TreeGrafter"/>
</dbReference>
<accession>A0A1C7MLG2</accession>
<comment type="similarity">
    <text evidence="2">Belongs to the purine-cytosine permease (2.A.39) family.</text>
</comment>
<evidence type="ECO:0000256" key="7">
    <source>
        <dbReference type="SAM" id="Phobius"/>
    </source>
</evidence>
<comment type="subcellular location">
    <subcellularLocation>
        <location evidence="1">Membrane</location>
        <topology evidence="1">Multi-pass membrane protein</topology>
    </subcellularLocation>
</comment>
<keyword evidence="9" id="KW-1185">Reference proteome</keyword>
<evidence type="ECO:0000313" key="8">
    <source>
        <dbReference type="EMBL" id="OBZ77700.1"/>
    </source>
</evidence>
<keyword evidence="6 7" id="KW-0472">Membrane</keyword>
<feature type="transmembrane region" description="Helical" evidence="7">
    <location>
        <begin position="91"/>
        <end position="112"/>
    </location>
</feature>
<feature type="transmembrane region" description="Helical" evidence="7">
    <location>
        <begin position="118"/>
        <end position="136"/>
    </location>
</feature>
<dbReference type="OrthoDB" id="2116389at2759"/>
<dbReference type="STRING" id="5627.A0A1C7MLG2"/>
<dbReference type="Gene3D" id="1.10.4160.10">
    <property type="entry name" value="Hydantoin permease"/>
    <property type="match status" value="1"/>
</dbReference>
<evidence type="ECO:0000256" key="2">
    <source>
        <dbReference type="ARBA" id="ARBA00008974"/>
    </source>
</evidence>
<feature type="transmembrane region" description="Helical" evidence="7">
    <location>
        <begin position="287"/>
        <end position="307"/>
    </location>
</feature>
<dbReference type="PIRSF" id="PIRSF002744">
    <property type="entry name" value="Pur-cyt_permease"/>
    <property type="match status" value="1"/>
</dbReference>
<name>A0A1C7MLG2_GRIFR</name>
<sequence length="570" mass="63468">MGDDNFSCTEEDGSHYTHRWSRKLLSWGVEVRGEWWIQVCLHVSQGDCQQASCRSLRGNEQTRNLAKYSSSGCRQISIYCRSCGPSYSHCILVHLYASFAAGTLGPVIFGLGLRDTCLVILFFNLLCSALPAYLTTWGPKLGLRQMCQARYSFGYVSHEDILWHRSLSAISMQILRRNRSQCIQSRVNGRILYFKLYPWGANIIKYIERQSQLECRDSSYYGYIIIGRCDILTNVVVYSSLKIVSFCGLRVLSWYERVAWIPVLVVYVVALGVGGKHLGNPLPAAPASASTILSFASTIAGFVITYSPLASDFTIYYTQVFPGNIFNFHVLTPLNSPYSWKIFLYSYLGFNIPIILCQCLGAAVVVAVPSVPAWSDGYDNGNVGGLLEAMLRPTGNFGKFLTVLLALSVTANIAPTFYSFSLSFQVFIPPLVVVPRYLFSILATAILIPVSIVGSHKFYDTLTNFLGLIGYWASAFGAVVLLEHLVIRRGDFAAYDLRYWNDMRRLPTGIAALSACALACALIVPSMDQVWFVGPIAQKTGDIGFELAFVATAIFYVPLRYLELRFKSLV</sequence>
<gene>
    <name evidence="8" type="primary">fcyB_0</name>
    <name evidence="8" type="ORF">A0H81_02413</name>
</gene>
<dbReference type="PANTHER" id="PTHR31806:SF5">
    <property type="entry name" value="PURINE-CYTOSINE PERMEASE FCY21"/>
    <property type="match status" value="1"/>
</dbReference>
<dbReference type="InterPro" id="IPR001248">
    <property type="entry name" value="Pur-cyt_permease"/>
</dbReference>
<evidence type="ECO:0000256" key="6">
    <source>
        <dbReference type="ARBA" id="ARBA00023136"/>
    </source>
</evidence>
<dbReference type="GO" id="GO:0022857">
    <property type="term" value="F:transmembrane transporter activity"/>
    <property type="evidence" value="ECO:0007669"/>
    <property type="project" value="InterPro"/>
</dbReference>
<feature type="transmembrane region" description="Helical" evidence="7">
    <location>
        <begin position="544"/>
        <end position="562"/>
    </location>
</feature>
<dbReference type="Pfam" id="PF02133">
    <property type="entry name" value="Transp_cyt_pur"/>
    <property type="match status" value="2"/>
</dbReference>
<comment type="caution">
    <text evidence="8">The sequence shown here is derived from an EMBL/GenBank/DDBJ whole genome shotgun (WGS) entry which is preliminary data.</text>
</comment>
<evidence type="ECO:0000256" key="4">
    <source>
        <dbReference type="ARBA" id="ARBA00022692"/>
    </source>
</evidence>
<feature type="transmembrane region" description="Helical" evidence="7">
    <location>
        <begin position="433"/>
        <end position="453"/>
    </location>
</feature>
<dbReference type="PANTHER" id="PTHR31806">
    <property type="entry name" value="PURINE-CYTOSINE PERMEASE FCY2-RELATED"/>
    <property type="match status" value="1"/>
</dbReference>
<dbReference type="AlphaFoldDB" id="A0A1C7MLG2"/>
<keyword evidence="4 7" id="KW-0812">Transmembrane</keyword>
<dbReference type="InterPro" id="IPR026030">
    <property type="entry name" value="Pur-cyt_permease_Fcy2/21/22"/>
</dbReference>
<evidence type="ECO:0000256" key="3">
    <source>
        <dbReference type="ARBA" id="ARBA00022448"/>
    </source>
</evidence>
<organism evidence="8 9">
    <name type="scientific">Grifola frondosa</name>
    <name type="common">Maitake</name>
    <name type="synonym">Polyporus frondosus</name>
    <dbReference type="NCBI Taxonomy" id="5627"/>
    <lineage>
        <taxon>Eukaryota</taxon>
        <taxon>Fungi</taxon>
        <taxon>Dikarya</taxon>
        <taxon>Basidiomycota</taxon>
        <taxon>Agaricomycotina</taxon>
        <taxon>Agaricomycetes</taxon>
        <taxon>Polyporales</taxon>
        <taxon>Grifolaceae</taxon>
        <taxon>Grifola</taxon>
    </lineage>
</organism>
<feature type="transmembrane region" description="Helical" evidence="7">
    <location>
        <begin position="506"/>
        <end position="524"/>
    </location>
</feature>
<feature type="transmembrane region" description="Helical" evidence="7">
    <location>
        <begin position="344"/>
        <end position="368"/>
    </location>
</feature>
<evidence type="ECO:0000256" key="1">
    <source>
        <dbReference type="ARBA" id="ARBA00004141"/>
    </source>
</evidence>
<feature type="transmembrane region" description="Helical" evidence="7">
    <location>
        <begin position="258"/>
        <end position="275"/>
    </location>
</feature>
<dbReference type="EMBL" id="LUGG01000002">
    <property type="protein sequence ID" value="OBZ77700.1"/>
    <property type="molecule type" value="Genomic_DNA"/>
</dbReference>
<feature type="transmembrane region" description="Helical" evidence="7">
    <location>
        <begin position="400"/>
        <end position="421"/>
    </location>
</feature>
<dbReference type="Proteomes" id="UP000092993">
    <property type="component" value="Unassembled WGS sequence"/>
</dbReference>
<dbReference type="OMA" id="ARWGWET"/>
<protein>
    <submittedName>
        <fullName evidence="8">Purine-cytosine permease fcyB</fullName>
    </submittedName>
</protein>
<keyword evidence="5 7" id="KW-1133">Transmembrane helix</keyword>
<feature type="transmembrane region" description="Helical" evidence="7">
    <location>
        <begin position="465"/>
        <end position="486"/>
    </location>
</feature>
<keyword evidence="3" id="KW-0813">Transport</keyword>